<dbReference type="PANTHER" id="PTHR43133:SF8">
    <property type="entry name" value="RNA POLYMERASE SIGMA FACTOR HI_1459-RELATED"/>
    <property type="match status" value="1"/>
</dbReference>
<dbReference type="Pfam" id="PF08281">
    <property type="entry name" value="Sigma70_r4_2"/>
    <property type="match status" value="1"/>
</dbReference>
<evidence type="ECO:0000313" key="8">
    <source>
        <dbReference type="EMBL" id="SMF80112.1"/>
    </source>
</evidence>
<dbReference type="InterPro" id="IPR014284">
    <property type="entry name" value="RNA_pol_sigma-70_dom"/>
</dbReference>
<keyword evidence="3" id="KW-0731">Sigma factor</keyword>
<keyword evidence="9" id="KW-1185">Reference proteome</keyword>
<dbReference type="NCBIfam" id="TIGR02937">
    <property type="entry name" value="sigma70-ECF"/>
    <property type="match status" value="1"/>
</dbReference>
<comment type="similarity">
    <text evidence="1">Belongs to the sigma-70 factor family. ECF subfamily.</text>
</comment>
<dbReference type="GO" id="GO:0003677">
    <property type="term" value="F:DNA binding"/>
    <property type="evidence" value="ECO:0007669"/>
    <property type="project" value="UniProtKB-KW"/>
</dbReference>
<sequence>MTNPLNTLHQPEDNNLEQLNALLNRYCLSLTQSVWDSEDLVQDTWLKSLEKIKDQQHNNPQALLMRTAKNAWIDQIRRRKVFERILDKEVEQAEKNGDAVMDNSTLNMEMAFHFLMKHLSPLQRTVLLMRSVLGFSVAETAEKLQTTEGAVKAAYHRARKELQAIEHNVEDGIVVPQEEEARIRLSAIATAYVNGEVDEVLRLVQGDQEVLNVVGSYSTSVQSQFEYPSFNYSFNQVEVRMVA</sequence>
<evidence type="ECO:0000256" key="3">
    <source>
        <dbReference type="ARBA" id="ARBA00023082"/>
    </source>
</evidence>
<protein>
    <submittedName>
        <fullName evidence="8">RNA polymerase sigma-70 factor, ECF subfamily</fullName>
    </submittedName>
</protein>
<dbReference type="EMBL" id="LT840184">
    <property type="protein sequence ID" value="SMF80112.1"/>
    <property type="molecule type" value="Genomic_DNA"/>
</dbReference>
<dbReference type="PANTHER" id="PTHR43133">
    <property type="entry name" value="RNA POLYMERASE ECF-TYPE SIGMA FACTO"/>
    <property type="match status" value="1"/>
</dbReference>
<feature type="domain" description="RNA polymerase sigma-70 region 2" evidence="6">
    <location>
        <begin position="20"/>
        <end position="80"/>
    </location>
</feature>
<name>A0A1X7H5E8_9BACL</name>
<dbReference type="InterPro" id="IPR036388">
    <property type="entry name" value="WH-like_DNA-bd_sf"/>
</dbReference>
<evidence type="ECO:0000313" key="9">
    <source>
        <dbReference type="Proteomes" id="UP000192940"/>
    </source>
</evidence>
<dbReference type="GO" id="GO:0006352">
    <property type="term" value="P:DNA-templated transcription initiation"/>
    <property type="evidence" value="ECO:0007669"/>
    <property type="project" value="InterPro"/>
</dbReference>
<evidence type="ECO:0000259" key="7">
    <source>
        <dbReference type="Pfam" id="PF08281"/>
    </source>
</evidence>
<keyword evidence="4" id="KW-0238">DNA-binding</keyword>
<dbReference type="InterPro" id="IPR013249">
    <property type="entry name" value="RNA_pol_sigma70_r4_t2"/>
</dbReference>
<dbReference type="SUPFAM" id="SSF88659">
    <property type="entry name" value="Sigma3 and sigma4 domains of RNA polymerase sigma factors"/>
    <property type="match status" value="1"/>
</dbReference>
<evidence type="ECO:0000256" key="2">
    <source>
        <dbReference type="ARBA" id="ARBA00023015"/>
    </source>
</evidence>
<dbReference type="SUPFAM" id="SSF88946">
    <property type="entry name" value="Sigma2 domain of RNA polymerase sigma factors"/>
    <property type="match status" value="1"/>
</dbReference>
<dbReference type="CDD" id="cd06171">
    <property type="entry name" value="Sigma70_r4"/>
    <property type="match status" value="1"/>
</dbReference>
<proteinExistence type="inferred from homology"/>
<dbReference type="STRING" id="1313296.SAMN05661091_1801"/>
<dbReference type="RefSeq" id="WP_208918675.1">
    <property type="nucleotide sequence ID" value="NZ_LT840184.1"/>
</dbReference>
<evidence type="ECO:0000259" key="6">
    <source>
        <dbReference type="Pfam" id="PF04542"/>
    </source>
</evidence>
<dbReference type="Pfam" id="PF04542">
    <property type="entry name" value="Sigma70_r2"/>
    <property type="match status" value="1"/>
</dbReference>
<gene>
    <name evidence="8" type="ORF">SAMN05661091_1801</name>
</gene>
<evidence type="ECO:0000256" key="4">
    <source>
        <dbReference type="ARBA" id="ARBA00023125"/>
    </source>
</evidence>
<dbReference type="InterPro" id="IPR013325">
    <property type="entry name" value="RNA_pol_sigma_r2"/>
</dbReference>
<dbReference type="Gene3D" id="1.10.10.10">
    <property type="entry name" value="Winged helix-like DNA-binding domain superfamily/Winged helix DNA-binding domain"/>
    <property type="match status" value="1"/>
</dbReference>
<dbReference type="InterPro" id="IPR007627">
    <property type="entry name" value="RNA_pol_sigma70_r2"/>
</dbReference>
<organism evidence="8 9">
    <name type="scientific">Paenibacillus uliginis N3/975</name>
    <dbReference type="NCBI Taxonomy" id="1313296"/>
    <lineage>
        <taxon>Bacteria</taxon>
        <taxon>Bacillati</taxon>
        <taxon>Bacillota</taxon>
        <taxon>Bacilli</taxon>
        <taxon>Bacillales</taxon>
        <taxon>Paenibacillaceae</taxon>
        <taxon>Paenibacillus</taxon>
    </lineage>
</organism>
<dbReference type="Proteomes" id="UP000192940">
    <property type="component" value="Chromosome I"/>
</dbReference>
<accession>A0A1X7H5E8</accession>
<evidence type="ECO:0000256" key="1">
    <source>
        <dbReference type="ARBA" id="ARBA00010641"/>
    </source>
</evidence>
<dbReference type="AlphaFoldDB" id="A0A1X7H5E8"/>
<evidence type="ECO:0000256" key="5">
    <source>
        <dbReference type="ARBA" id="ARBA00023163"/>
    </source>
</evidence>
<feature type="domain" description="RNA polymerase sigma factor 70 region 4 type 2" evidence="7">
    <location>
        <begin position="111"/>
        <end position="162"/>
    </location>
</feature>
<keyword evidence="2" id="KW-0805">Transcription regulation</keyword>
<keyword evidence="5" id="KW-0804">Transcription</keyword>
<dbReference type="InterPro" id="IPR013324">
    <property type="entry name" value="RNA_pol_sigma_r3/r4-like"/>
</dbReference>
<dbReference type="InterPro" id="IPR039425">
    <property type="entry name" value="RNA_pol_sigma-70-like"/>
</dbReference>
<reference evidence="8 9" key="1">
    <citation type="submission" date="2017-04" db="EMBL/GenBank/DDBJ databases">
        <authorList>
            <person name="Afonso C.L."/>
            <person name="Miller P.J."/>
            <person name="Scott M.A."/>
            <person name="Spackman E."/>
            <person name="Goraichik I."/>
            <person name="Dimitrov K.M."/>
            <person name="Suarez D.L."/>
            <person name="Swayne D.E."/>
        </authorList>
    </citation>
    <scope>NUCLEOTIDE SEQUENCE [LARGE SCALE GENOMIC DNA]</scope>
    <source>
        <strain evidence="8 9">N3/975</strain>
    </source>
</reference>
<dbReference type="GO" id="GO:0016987">
    <property type="term" value="F:sigma factor activity"/>
    <property type="evidence" value="ECO:0007669"/>
    <property type="project" value="UniProtKB-KW"/>
</dbReference>
<dbReference type="Gene3D" id="1.10.1740.10">
    <property type="match status" value="1"/>
</dbReference>